<proteinExistence type="predicted"/>
<accession>A0ABD3CWD1</accession>
<protein>
    <recommendedName>
        <fullName evidence="1">RNase H type-1 domain-containing protein</fullName>
    </recommendedName>
</protein>
<dbReference type="PANTHER" id="PTHR47074:SF73">
    <property type="entry name" value="OS04G0448401 PROTEIN"/>
    <property type="match status" value="1"/>
</dbReference>
<dbReference type="Gene3D" id="3.30.420.10">
    <property type="entry name" value="Ribonuclease H-like superfamily/Ribonuclease H"/>
    <property type="match status" value="1"/>
</dbReference>
<comment type="caution">
    <text evidence="2">The sequence shown here is derived from an EMBL/GenBank/DDBJ whole genome shotgun (WGS) entry which is preliminary data.</text>
</comment>
<gene>
    <name evidence="2" type="ORF">CASFOL_021041</name>
</gene>
<evidence type="ECO:0000313" key="3">
    <source>
        <dbReference type="Proteomes" id="UP001632038"/>
    </source>
</evidence>
<dbReference type="Proteomes" id="UP001632038">
    <property type="component" value="Unassembled WGS sequence"/>
</dbReference>
<organism evidence="2 3">
    <name type="scientific">Castilleja foliolosa</name>
    <dbReference type="NCBI Taxonomy" id="1961234"/>
    <lineage>
        <taxon>Eukaryota</taxon>
        <taxon>Viridiplantae</taxon>
        <taxon>Streptophyta</taxon>
        <taxon>Embryophyta</taxon>
        <taxon>Tracheophyta</taxon>
        <taxon>Spermatophyta</taxon>
        <taxon>Magnoliopsida</taxon>
        <taxon>eudicotyledons</taxon>
        <taxon>Gunneridae</taxon>
        <taxon>Pentapetalae</taxon>
        <taxon>asterids</taxon>
        <taxon>lamiids</taxon>
        <taxon>Lamiales</taxon>
        <taxon>Orobanchaceae</taxon>
        <taxon>Pedicularideae</taxon>
        <taxon>Castillejinae</taxon>
        <taxon>Castilleja</taxon>
    </lineage>
</organism>
<dbReference type="InterPro" id="IPR052929">
    <property type="entry name" value="RNase_H-like_EbsB-rel"/>
</dbReference>
<reference evidence="3" key="1">
    <citation type="journal article" date="2024" name="IScience">
        <title>Strigolactones Initiate the Formation of Haustorium-like Structures in Castilleja.</title>
        <authorList>
            <person name="Buerger M."/>
            <person name="Peterson D."/>
            <person name="Chory J."/>
        </authorList>
    </citation>
    <scope>NUCLEOTIDE SEQUENCE [LARGE SCALE GENOMIC DNA]</scope>
</reference>
<dbReference type="AlphaFoldDB" id="A0ABD3CWD1"/>
<sequence length="226" mass="25175">MKNKMFSSLLTMMEFLLFNVVLFDNIWLYRNSIAHGSPPLSVQDLVTLITKKANLYWLSMVQTIQSRSSPNHKWIPPPSGWHKINVDSTFDNGSAYSGVIIRDEAGSIILAASGHHTCHDVISAESLAILDACSIISELKMRNVIFESHCLNAISFINGASNNNFWAASPIVDQIRRSWNSWPSWIFKFSSRCSNGAAHEMAKWAKNSVFVGVGPLNAIPISVFCE</sequence>
<dbReference type="InterPro" id="IPR002156">
    <property type="entry name" value="RNaseH_domain"/>
</dbReference>
<evidence type="ECO:0000313" key="2">
    <source>
        <dbReference type="EMBL" id="KAL3633987.1"/>
    </source>
</evidence>
<dbReference type="InterPro" id="IPR012337">
    <property type="entry name" value="RNaseH-like_sf"/>
</dbReference>
<dbReference type="PANTHER" id="PTHR47074">
    <property type="entry name" value="BNAC02G40300D PROTEIN"/>
    <property type="match status" value="1"/>
</dbReference>
<evidence type="ECO:0000259" key="1">
    <source>
        <dbReference type="Pfam" id="PF13456"/>
    </source>
</evidence>
<feature type="domain" description="RNase H type-1" evidence="1">
    <location>
        <begin position="85"/>
        <end position="205"/>
    </location>
</feature>
<dbReference type="EMBL" id="JAVIJP010000028">
    <property type="protein sequence ID" value="KAL3633987.1"/>
    <property type="molecule type" value="Genomic_DNA"/>
</dbReference>
<dbReference type="InterPro" id="IPR044730">
    <property type="entry name" value="RNase_H-like_dom_plant"/>
</dbReference>
<dbReference type="InterPro" id="IPR036397">
    <property type="entry name" value="RNaseH_sf"/>
</dbReference>
<keyword evidence="3" id="KW-1185">Reference proteome</keyword>
<dbReference type="CDD" id="cd06222">
    <property type="entry name" value="RNase_H_like"/>
    <property type="match status" value="1"/>
</dbReference>
<dbReference type="SUPFAM" id="SSF53098">
    <property type="entry name" value="Ribonuclease H-like"/>
    <property type="match status" value="1"/>
</dbReference>
<name>A0ABD3CWD1_9LAMI</name>
<dbReference type="Pfam" id="PF13456">
    <property type="entry name" value="RVT_3"/>
    <property type="match status" value="1"/>
</dbReference>